<gene>
    <name evidence="6" type="ORF">GFH32_06025</name>
</gene>
<feature type="domain" description="GH10" evidence="5">
    <location>
        <begin position="122"/>
        <end position="458"/>
    </location>
</feature>
<keyword evidence="7" id="KW-1185">Reference proteome</keyword>
<evidence type="ECO:0000313" key="7">
    <source>
        <dbReference type="Proteomes" id="UP000326921"/>
    </source>
</evidence>
<evidence type="ECO:0000256" key="4">
    <source>
        <dbReference type="RuleBase" id="RU361174"/>
    </source>
</evidence>
<evidence type="ECO:0000256" key="3">
    <source>
        <dbReference type="ARBA" id="ARBA00023326"/>
    </source>
</evidence>
<protein>
    <recommendedName>
        <fullName evidence="4">Beta-xylanase</fullName>
        <ecNumber evidence="4">3.2.1.8</ecNumber>
    </recommendedName>
</protein>
<keyword evidence="1 4" id="KW-0378">Hydrolase</keyword>
<evidence type="ECO:0000313" key="6">
    <source>
        <dbReference type="EMBL" id="QGA28189.1"/>
    </source>
</evidence>
<dbReference type="EMBL" id="CP045652">
    <property type="protein sequence ID" value="QGA28189.1"/>
    <property type="molecule type" value="Genomic_DNA"/>
</dbReference>
<dbReference type="Pfam" id="PF00331">
    <property type="entry name" value="Glyco_hydro_10"/>
    <property type="match status" value="1"/>
</dbReference>
<comment type="similarity">
    <text evidence="4">Belongs to the glycosyl hydrolase 10 (cellulase F) family.</text>
</comment>
<dbReference type="PROSITE" id="PS51760">
    <property type="entry name" value="GH10_2"/>
    <property type="match status" value="1"/>
</dbReference>
<accession>A0A5Q0QFS8</accession>
<dbReference type="PRINTS" id="PR00134">
    <property type="entry name" value="GLHYDRLASE10"/>
</dbReference>
<dbReference type="SMART" id="SM00633">
    <property type="entry name" value="Glyco_10"/>
    <property type="match status" value="1"/>
</dbReference>
<keyword evidence="3 4" id="KW-0624">Polysaccharide degradation</keyword>
<comment type="catalytic activity">
    <reaction evidence="4">
        <text>Endohydrolysis of (1-&gt;4)-beta-D-xylosidic linkages in xylans.</text>
        <dbReference type="EC" id="3.2.1.8"/>
    </reaction>
</comment>
<dbReference type="Gene3D" id="3.20.20.80">
    <property type="entry name" value="Glycosidases"/>
    <property type="match status" value="1"/>
</dbReference>
<evidence type="ECO:0000256" key="2">
    <source>
        <dbReference type="ARBA" id="ARBA00023277"/>
    </source>
</evidence>
<dbReference type="PANTHER" id="PTHR31490">
    <property type="entry name" value="GLYCOSYL HYDROLASE"/>
    <property type="match status" value="1"/>
</dbReference>
<dbReference type="GO" id="GO:0045493">
    <property type="term" value="P:xylan catabolic process"/>
    <property type="evidence" value="ECO:0007669"/>
    <property type="project" value="UniProtKB-KW"/>
</dbReference>
<evidence type="ECO:0000259" key="5">
    <source>
        <dbReference type="PROSITE" id="PS51760"/>
    </source>
</evidence>
<sequence>MALLAALLGVGSSANGQESTYQEAKGAMKEGYWKLWNDDVQKQIDQNIDKNRKANAVVQISNAASGTNVHVEQISHDFIFGAHIFNYDQLGTEERNKRYKNLFGDLFNSATIAFYWKKFEMQHDRPRFKEEYWDSEDFWNNSKDPKSQPHWRRPSPEAVIEFCERAGVRMHGHPIIWGNRKWHHPEWLIDLAPENEKAIINGWFPEGAKNKDQEDMSAEYKKLTADQIQQRIPGFLKIMEDEFERRVVEIAQYYGDRIPSWDVVNESATDYSLGVMLPGKKVTKSHYGIMPGDYTFAAFKTAKAQFPKNVLLNINDYKNDKSYLDQTKDLIKRGMKIDILGSQMHLFNPKQCLDIAEGANIETPTIVKDKMKILSEANLPIHLSEITITAPADDERGRKIQAVVARNLYRLWFSTEKMMGITWWNIVDDCGAPGEPTTSGLFTRNMEPKPSYFALNDLVNTEWKTKLDAKVENNKISFRGFKGKYRLTWKDKDGNFREQIVEMKKDVNI</sequence>
<keyword evidence="4 6" id="KW-0326">Glycosidase</keyword>
<dbReference type="InterPro" id="IPR001000">
    <property type="entry name" value="GH10_dom"/>
</dbReference>
<evidence type="ECO:0000256" key="1">
    <source>
        <dbReference type="ARBA" id="ARBA00022801"/>
    </source>
</evidence>
<dbReference type="Proteomes" id="UP000326921">
    <property type="component" value="Chromosome"/>
</dbReference>
<dbReference type="GO" id="GO:0031176">
    <property type="term" value="F:endo-1,4-beta-xylanase activity"/>
    <property type="evidence" value="ECO:0007669"/>
    <property type="project" value="UniProtKB-EC"/>
</dbReference>
<dbReference type="PANTHER" id="PTHR31490:SF1">
    <property type="entry name" value="ENDO-1,4-BETA-XYLANASE 1"/>
    <property type="match status" value="1"/>
</dbReference>
<reference evidence="6 7" key="1">
    <citation type="submission" date="2019-10" db="EMBL/GenBank/DDBJ databases">
        <authorList>
            <person name="Dong K."/>
        </authorList>
    </citation>
    <scope>NUCLEOTIDE SEQUENCE [LARGE SCALE GENOMIC DNA]</scope>
    <source>
        <strain evidence="7">dk4302</strain>
    </source>
</reference>
<dbReference type="InterPro" id="IPR017853">
    <property type="entry name" value="GH"/>
</dbReference>
<dbReference type="InterPro" id="IPR044846">
    <property type="entry name" value="GH10"/>
</dbReference>
<dbReference type="EC" id="3.2.1.8" evidence="4"/>
<dbReference type="AlphaFoldDB" id="A0A5Q0QFS8"/>
<dbReference type="SUPFAM" id="SSF51445">
    <property type="entry name" value="(Trans)glycosidases"/>
    <property type="match status" value="1"/>
</dbReference>
<name>A0A5Q0QFS8_9SPHI</name>
<keyword evidence="2 4" id="KW-0119">Carbohydrate metabolism</keyword>
<organism evidence="6 7">
    <name type="scientific">Sphingobacterium zhuxiongii</name>
    <dbReference type="NCBI Taxonomy" id="2662364"/>
    <lineage>
        <taxon>Bacteria</taxon>
        <taxon>Pseudomonadati</taxon>
        <taxon>Bacteroidota</taxon>
        <taxon>Sphingobacteriia</taxon>
        <taxon>Sphingobacteriales</taxon>
        <taxon>Sphingobacteriaceae</taxon>
        <taxon>Sphingobacterium</taxon>
    </lineage>
</organism>
<proteinExistence type="inferred from homology"/>
<keyword evidence="6" id="KW-0858">Xylan degradation</keyword>
<dbReference type="KEGG" id="sphe:GFH32_06025"/>